<comment type="caution">
    <text evidence="1">The sequence shown here is derived from an EMBL/GenBank/DDBJ whole genome shotgun (WGS) entry which is preliminary data.</text>
</comment>
<organism evidence="1 2">
    <name type="scientific">Bionectria ochroleuca</name>
    <name type="common">Gliocladium roseum</name>
    <dbReference type="NCBI Taxonomy" id="29856"/>
    <lineage>
        <taxon>Eukaryota</taxon>
        <taxon>Fungi</taxon>
        <taxon>Dikarya</taxon>
        <taxon>Ascomycota</taxon>
        <taxon>Pezizomycotina</taxon>
        <taxon>Sordariomycetes</taxon>
        <taxon>Hypocreomycetidae</taxon>
        <taxon>Hypocreales</taxon>
        <taxon>Bionectriaceae</taxon>
        <taxon>Clonostachys</taxon>
    </lineage>
</organism>
<evidence type="ECO:0000313" key="1">
    <source>
        <dbReference type="EMBL" id="KAF9751586.1"/>
    </source>
</evidence>
<name>A0A8H7N9C6_BIOOC</name>
<protein>
    <submittedName>
        <fullName evidence="1">Uncharacterized protein</fullName>
    </submittedName>
</protein>
<dbReference type="EMBL" id="JADCTT010000005">
    <property type="protein sequence ID" value="KAF9751586.1"/>
    <property type="molecule type" value="Genomic_DNA"/>
</dbReference>
<sequence>MKLPLSEGNSTRILPCCVPIEFHFIAVFSARFCSAQLKLNCCLIGEATTATIRLRLPVWRESEHGTLAEPERICSTVRLCFSGGTPPSPVPASSAQMGQTRGEVLASSLWRCSDTSSTPHTQREHTGRVLCVEREA</sequence>
<dbReference type="Proteomes" id="UP000616885">
    <property type="component" value="Unassembled WGS sequence"/>
</dbReference>
<evidence type="ECO:0000313" key="2">
    <source>
        <dbReference type="Proteomes" id="UP000616885"/>
    </source>
</evidence>
<dbReference type="AlphaFoldDB" id="A0A8H7N9C6"/>
<accession>A0A8H7N9C6</accession>
<reference evidence="1" key="1">
    <citation type="submission" date="2020-10" db="EMBL/GenBank/DDBJ databases">
        <title>High-Quality Genome Resource of Clonostachys rosea strain S41 by Oxford Nanopore Long-Read Sequencing.</title>
        <authorList>
            <person name="Wang H."/>
        </authorList>
    </citation>
    <scope>NUCLEOTIDE SEQUENCE</scope>
    <source>
        <strain evidence="1">S41</strain>
    </source>
</reference>
<proteinExistence type="predicted"/>
<gene>
    <name evidence="1" type="ORF">IM811_013380</name>
</gene>